<evidence type="ECO:0000259" key="5">
    <source>
        <dbReference type="Pfam" id="PF00496"/>
    </source>
</evidence>
<keyword evidence="3 4" id="KW-0732">Signal</keyword>
<evidence type="ECO:0000256" key="1">
    <source>
        <dbReference type="ARBA" id="ARBA00005695"/>
    </source>
</evidence>
<dbReference type="CDD" id="cd08500">
    <property type="entry name" value="PBP2_NikA_DppA_OppA_like_4"/>
    <property type="match status" value="1"/>
</dbReference>
<dbReference type="EMBL" id="CP026721">
    <property type="protein sequence ID" value="QAV33427.1"/>
    <property type="molecule type" value="Genomic_DNA"/>
</dbReference>
<name>A0ABX5QSF3_9BACT</name>
<dbReference type="PIRSF" id="PIRSF002741">
    <property type="entry name" value="MppA"/>
    <property type="match status" value="1"/>
</dbReference>
<dbReference type="PANTHER" id="PTHR30290">
    <property type="entry name" value="PERIPLASMIC BINDING COMPONENT OF ABC TRANSPORTER"/>
    <property type="match status" value="1"/>
</dbReference>
<dbReference type="Proteomes" id="UP000288947">
    <property type="component" value="Chromosome"/>
</dbReference>
<protein>
    <submittedName>
        <fullName evidence="6">Peptide ABC transporter substrate-binding protein</fullName>
    </submittedName>
</protein>
<feature type="signal peptide" evidence="4">
    <location>
        <begin position="1"/>
        <end position="19"/>
    </location>
</feature>
<feature type="domain" description="Solute-binding protein family 5" evidence="5">
    <location>
        <begin position="78"/>
        <end position="468"/>
    </location>
</feature>
<dbReference type="Gene3D" id="3.40.190.10">
    <property type="entry name" value="Periplasmic binding protein-like II"/>
    <property type="match status" value="1"/>
</dbReference>
<reference evidence="6 7" key="1">
    <citation type="submission" date="2018-01" db="EMBL/GenBank/DDBJ databases">
        <title>The whole genome sequencing and assembly of Fervidobacterium changbaicum CBS-1 strain.</title>
        <authorList>
            <person name="Kim J.-Y."/>
            <person name="Park M.-K."/>
            <person name="Yi H."/>
            <person name="Bahn Y.-S."/>
            <person name="Kim J.F."/>
            <person name="Lee D.-W."/>
        </authorList>
    </citation>
    <scope>NUCLEOTIDE SEQUENCE [LARGE SCALE GENOMIC DNA]</scope>
    <source>
        <strain evidence="6 7">CBS-1</strain>
    </source>
</reference>
<evidence type="ECO:0000313" key="7">
    <source>
        <dbReference type="Proteomes" id="UP000288947"/>
    </source>
</evidence>
<gene>
    <name evidence="6" type="ORF">CBS1_06675</name>
</gene>
<evidence type="ECO:0000313" key="6">
    <source>
        <dbReference type="EMBL" id="QAV33427.1"/>
    </source>
</evidence>
<keyword evidence="2" id="KW-0813">Transport</keyword>
<dbReference type="SUPFAM" id="SSF53850">
    <property type="entry name" value="Periplasmic binding protein-like II"/>
    <property type="match status" value="1"/>
</dbReference>
<feature type="chain" id="PRO_5047466502" evidence="4">
    <location>
        <begin position="20"/>
        <end position="582"/>
    </location>
</feature>
<dbReference type="PANTHER" id="PTHR30290:SF9">
    <property type="entry name" value="OLIGOPEPTIDE-BINDING PROTEIN APPA"/>
    <property type="match status" value="1"/>
</dbReference>
<dbReference type="Gene3D" id="3.10.105.10">
    <property type="entry name" value="Dipeptide-binding Protein, Domain 3"/>
    <property type="match status" value="1"/>
</dbReference>
<accession>A0ABX5QSF3</accession>
<evidence type="ECO:0000256" key="3">
    <source>
        <dbReference type="ARBA" id="ARBA00022729"/>
    </source>
</evidence>
<evidence type="ECO:0000256" key="2">
    <source>
        <dbReference type="ARBA" id="ARBA00022448"/>
    </source>
</evidence>
<evidence type="ECO:0000256" key="4">
    <source>
        <dbReference type="SAM" id="SignalP"/>
    </source>
</evidence>
<dbReference type="InterPro" id="IPR030678">
    <property type="entry name" value="Peptide/Ni-bd"/>
</dbReference>
<dbReference type="RefSeq" id="WP_090221786.1">
    <property type="nucleotide sequence ID" value="NZ_CP026721.1"/>
</dbReference>
<dbReference type="InterPro" id="IPR000914">
    <property type="entry name" value="SBP_5_dom"/>
</dbReference>
<sequence>MRKVLVSLLLTLVVFFAFANYLGYDATGKKGGTLILPTLSGPRTCNDTVSKETSSSDVIAMFMSWGGTLIERSAIDGKFYPALAEKWDGPRLTKDGGMEIIWYLRKGVKWSDGEPFDADDVVFTLNEIYTNPDIPSSFKDVIRSTNGYLPKATKINDYTVRMYYPEPFRLALRYLGGMYIFPKHKAESWVKNKKFAEFWTVDAINKKEIVGLGPFIPVEYVPDQYVRFVANPNYWKKTKDGTQLPFLKEVVYKIISSQDAQKLAFEKGEVDIYSQRGTEFRGTEFNYFKENEKKFNITVLAYGPAYGTQFITFNWNNKDEAKREWFRNVHFRKAVAYAMDKKKMIDTLFNGLAVEQWSPVSMASPYYNDKVTVKYPYDLNKARAELKLGGFSWDKNGKLIDSKGRPVKFIIETNAGNTVREGMGNIITAALKQLGMDITFVPGDFNTLINRMLNVGDWDAIIIGLTGSDEPQGGRNVWAIDGSLHFWNLSPKVADWVDPNAYWLPDFEKEIDKIFAENVRILDDNVVKDYWAKFQKLASENLPLIYTVNPLRLFAWRNTIKNVKITMLGGTTWNLDWLWKEQ</sequence>
<dbReference type="Pfam" id="PF00496">
    <property type="entry name" value="SBP_bac_5"/>
    <property type="match status" value="1"/>
</dbReference>
<proteinExistence type="inferred from homology"/>
<keyword evidence="7" id="KW-1185">Reference proteome</keyword>
<comment type="similarity">
    <text evidence="1">Belongs to the bacterial solute-binding protein 5 family.</text>
</comment>
<organism evidence="6 7">
    <name type="scientific">Fervidobacterium changbaicum</name>
    <dbReference type="NCBI Taxonomy" id="310769"/>
    <lineage>
        <taxon>Bacteria</taxon>
        <taxon>Thermotogati</taxon>
        <taxon>Thermotogota</taxon>
        <taxon>Thermotogae</taxon>
        <taxon>Thermotogales</taxon>
        <taxon>Fervidobacteriaceae</taxon>
        <taxon>Fervidobacterium</taxon>
    </lineage>
</organism>
<dbReference type="InterPro" id="IPR039424">
    <property type="entry name" value="SBP_5"/>
</dbReference>